<dbReference type="Proteomes" id="UP000368418">
    <property type="component" value="Unassembled WGS sequence"/>
</dbReference>
<dbReference type="AlphaFoldDB" id="A0A414YHZ0"/>
<evidence type="ECO:0000256" key="6">
    <source>
        <dbReference type="ARBA" id="ARBA00023237"/>
    </source>
</evidence>
<dbReference type="FunFam" id="2.60.40.1120:FF:000003">
    <property type="entry name" value="Outer membrane protein Omp121"/>
    <property type="match status" value="1"/>
</dbReference>
<evidence type="ECO:0000256" key="4">
    <source>
        <dbReference type="ARBA" id="ARBA00022692"/>
    </source>
</evidence>
<dbReference type="InterPro" id="IPR036942">
    <property type="entry name" value="Beta-barrel_TonB_sf"/>
</dbReference>
<accession>A0A414YHZ0</accession>
<keyword evidence="6 7" id="KW-0998">Cell outer membrane</keyword>
<dbReference type="Proteomes" id="UP000475905">
    <property type="component" value="Unassembled WGS sequence"/>
</dbReference>
<evidence type="ECO:0000313" key="20">
    <source>
        <dbReference type="Proteomes" id="UP000427825"/>
    </source>
</evidence>
<evidence type="ECO:0000313" key="17">
    <source>
        <dbReference type="Proteomes" id="UP000284205"/>
    </source>
</evidence>
<dbReference type="Pfam" id="PF13715">
    <property type="entry name" value="CarbopepD_reg_2"/>
    <property type="match status" value="1"/>
</dbReference>
<dbReference type="EMBL" id="QRUO01000018">
    <property type="protein sequence ID" value="RGR68131.1"/>
    <property type="molecule type" value="Genomic_DNA"/>
</dbReference>
<dbReference type="RefSeq" id="WP_055173060.1">
    <property type="nucleotide sequence ID" value="NZ_CACRTB010000041.1"/>
</dbReference>
<evidence type="ECO:0000313" key="13">
    <source>
        <dbReference type="EMBL" id="RGR68131.1"/>
    </source>
</evidence>
<dbReference type="Proteomes" id="UP000284431">
    <property type="component" value="Unassembled WGS sequence"/>
</dbReference>
<evidence type="ECO:0000256" key="1">
    <source>
        <dbReference type="ARBA" id="ARBA00004571"/>
    </source>
</evidence>
<dbReference type="NCBIfam" id="TIGR04057">
    <property type="entry name" value="SusC_RagA_signa"/>
    <property type="match status" value="1"/>
</dbReference>
<comment type="subcellular location">
    <subcellularLocation>
        <location evidence="1 7">Cell outer membrane</location>
        <topology evidence="1 7">Multi-pass membrane protein</topology>
    </subcellularLocation>
</comment>
<dbReference type="EMBL" id="VVYJ01000010">
    <property type="protein sequence ID" value="KAA5474284.1"/>
    <property type="molecule type" value="Genomic_DNA"/>
</dbReference>
<dbReference type="InterPro" id="IPR037066">
    <property type="entry name" value="Plug_dom_sf"/>
</dbReference>
<evidence type="ECO:0000313" key="18">
    <source>
        <dbReference type="Proteomes" id="UP000284431"/>
    </source>
</evidence>
<evidence type="ECO:0000313" key="12">
    <source>
        <dbReference type="EMBL" id="KAA5497340.1"/>
    </source>
</evidence>
<evidence type="ECO:0000313" key="21">
    <source>
        <dbReference type="Proteomes" id="UP000475905"/>
    </source>
</evidence>
<keyword evidence="5 7" id="KW-0472">Membrane</keyword>
<dbReference type="PROSITE" id="PS52016">
    <property type="entry name" value="TONB_DEPENDENT_REC_3"/>
    <property type="match status" value="1"/>
</dbReference>
<sequence>MKRKLMLLLACLFVGISLVTAQTQKITGVVISEEDGQPVVGASVLVKGTTQGTITDVDGNFNLANVPSSAKTLQISYIGMQAQEVAIKPHLKITLKPDAKQLDEIIVVAYGTAKKSAFTGSASTIKADKLEERIVSNITNALSGQVAGIQTVNANGAPGASATVRIRGIGSMSSSNAPLYVVDGVPYDGDMSSINPQDIESLSVLKDAAANSIYGARGANGVILITTKSAKTEKAKVTFDAKWGSNSRMVPQYDVIGTAEYYETQYKTLYNSKIYTGSSKAEAYNYADKTLLDAKNGGLGYLVYTVPDGEKLIGNNFKLNPNAKLGYSDGKYYYTPDDWYDEVFSSNFRQEYNVNISGRSDKLNYYASVGYLNDSGIIQNSAYKRYTGRAKVDYQAKEWLKVGTNIAYTYSDSQAPDYQDGDSWGSSANLFYVSNTIAPIYPLYVRNADGSIAINPNTGYKIYDSGNNSGFSRPSVTGNAARDIELNRQHEYTDLLSGKWYANITPIEGLTLTANISANVQNSRLNQLSSAFGSASADDGSVFVQHTRMMGVNNQYLATYARTFADKHNADLLVGYEQYRYKNQVLYGENTNLYNPYIGELNNAGGIDKKNAKSYTDNYMTEGILSRLQYNYDGKYFLSASYRRDASSRFHKDHRWGNFGSVGGAWLINHEKFMENVKWVNMLKLKASWGVQGNDRLLITVNGVQRDNWYAYQDQYDVNYANGQYSLILKYKGTKDLTWETSYAFNIGTDFELFNNRLNGTIEYFSRKTVDLLYNKPIPVSSGISTGYEPTNVGDIMNKGVELDLNGIILRGKDYEWAMNFNLTHYTNKITALDPDLEKNGGQKGSYYIYRVGGSLYQSYLKTYAGVDPDTGKALYYVDPDNGDYTKTSNYEEAQQADQGTTLPKVYGGLGTSVRFYGFDFSLQLSYQLGGKYYDGAYQAYMHNGNSGMQGTNWSTDIRKAWTPDNRYTDVPRLSASDASYQQDSSRFLVSSDYLSLNNITLGYTIPKRLTSKLGLSHCRVYLTADNVALLSARKGLDPRLGLGLGSSTAESGANTTSSYSAMRTITGGISLTF</sequence>
<dbReference type="NCBIfam" id="TIGR04056">
    <property type="entry name" value="OMP_RagA_SusC"/>
    <property type="match status" value="1"/>
</dbReference>
<dbReference type="Proteomes" id="UP000427825">
    <property type="component" value="Unassembled WGS sequence"/>
</dbReference>
<feature type="domain" description="TonB-dependent receptor plug" evidence="9">
    <location>
        <begin position="115"/>
        <end position="222"/>
    </location>
</feature>
<evidence type="ECO:0000256" key="2">
    <source>
        <dbReference type="ARBA" id="ARBA00022448"/>
    </source>
</evidence>
<dbReference type="InterPro" id="IPR023997">
    <property type="entry name" value="TonB-dep_OMP_SusC/RagA_CS"/>
</dbReference>
<organism evidence="15 16">
    <name type="scientific">Bacteroides caccae</name>
    <dbReference type="NCBI Taxonomy" id="47678"/>
    <lineage>
        <taxon>Bacteria</taxon>
        <taxon>Pseudomonadati</taxon>
        <taxon>Bacteroidota</taxon>
        <taxon>Bacteroidia</taxon>
        <taxon>Bacteroidales</taxon>
        <taxon>Bacteroidaceae</taxon>
        <taxon>Bacteroides</taxon>
    </lineage>
</organism>
<reference evidence="16 17" key="1">
    <citation type="submission" date="2018-08" db="EMBL/GenBank/DDBJ databases">
        <title>A genome reference for cultivated species of the human gut microbiota.</title>
        <authorList>
            <person name="Zou Y."/>
            <person name="Xue W."/>
            <person name="Luo G."/>
        </authorList>
    </citation>
    <scope>NUCLEOTIDE SEQUENCE [LARGE SCALE GENOMIC DNA]</scope>
    <source>
        <strain evidence="13 17">AF24-29LB</strain>
        <strain evidence="15 16">AM16-49B</strain>
        <strain evidence="14 18">OF02-6LB</strain>
    </source>
</reference>
<evidence type="ECO:0000313" key="15">
    <source>
        <dbReference type="EMBL" id="RHH85742.1"/>
    </source>
</evidence>
<keyword evidence="8" id="KW-0732">Signal</keyword>
<evidence type="ECO:0000313" key="14">
    <source>
        <dbReference type="EMBL" id="RGY21788.1"/>
    </source>
</evidence>
<dbReference type="EMBL" id="QSCS01000048">
    <property type="protein sequence ID" value="RGY21788.1"/>
    <property type="molecule type" value="Genomic_DNA"/>
</dbReference>
<comment type="caution">
    <text evidence="15">The sequence shown here is derived from an EMBL/GenBank/DDBJ whole genome shotgun (WGS) entry which is preliminary data.</text>
</comment>
<dbReference type="Pfam" id="PF07715">
    <property type="entry name" value="Plug"/>
    <property type="match status" value="1"/>
</dbReference>
<dbReference type="Proteomes" id="UP000284205">
    <property type="component" value="Unassembled WGS sequence"/>
</dbReference>
<dbReference type="SUPFAM" id="SSF49464">
    <property type="entry name" value="Carboxypeptidase regulatory domain-like"/>
    <property type="match status" value="1"/>
</dbReference>
<keyword evidence="3 7" id="KW-1134">Transmembrane beta strand</keyword>
<feature type="chain" id="PRO_5039804954" evidence="8">
    <location>
        <begin position="22"/>
        <end position="1074"/>
    </location>
</feature>
<dbReference type="InterPro" id="IPR008969">
    <property type="entry name" value="CarboxyPept-like_regulatory"/>
</dbReference>
<evidence type="ECO:0000256" key="7">
    <source>
        <dbReference type="PROSITE-ProRule" id="PRU01360"/>
    </source>
</evidence>
<evidence type="ECO:0000313" key="11">
    <source>
        <dbReference type="EMBL" id="KAA5474284.1"/>
    </source>
</evidence>
<keyword evidence="2 7" id="KW-0813">Transport</keyword>
<dbReference type="Gene3D" id="2.60.40.1120">
    <property type="entry name" value="Carboxypeptidase-like, regulatory domain"/>
    <property type="match status" value="1"/>
</dbReference>
<comment type="similarity">
    <text evidence="7">Belongs to the TonB-dependent receptor family.</text>
</comment>
<evidence type="ECO:0000256" key="8">
    <source>
        <dbReference type="SAM" id="SignalP"/>
    </source>
</evidence>
<evidence type="ECO:0000313" key="16">
    <source>
        <dbReference type="Proteomes" id="UP000283512"/>
    </source>
</evidence>
<dbReference type="Gene3D" id="2.40.170.20">
    <property type="entry name" value="TonB-dependent receptor, beta-barrel domain"/>
    <property type="match status" value="1"/>
</dbReference>
<evidence type="ECO:0000313" key="19">
    <source>
        <dbReference type="Proteomes" id="UP000368418"/>
    </source>
</evidence>
<dbReference type="InterPro" id="IPR012910">
    <property type="entry name" value="Plug_dom"/>
</dbReference>
<dbReference type="InterPro" id="IPR039426">
    <property type="entry name" value="TonB-dep_rcpt-like"/>
</dbReference>
<feature type="signal peptide" evidence="8">
    <location>
        <begin position="1"/>
        <end position="21"/>
    </location>
</feature>
<evidence type="ECO:0000313" key="10">
    <source>
        <dbReference type="EMBL" id="KAA5463777.1"/>
    </source>
</evidence>
<proteinExistence type="inferred from homology"/>
<dbReference type="FunFam" id="2.170.130.10:FF:000008">
    <property type="entry name" value="SusC/RagA family TonB-linked outer membrane protein"/>
    <property type="match status" value="1"/>
</dbReference>
<dbReference type="EMBL" id="QRKD01000034">
    <property type="protein sequence ID" value="RHH85742.1"/>
    <property type="molecule type" value="Genomic_DNA"/>
</dbReference>
<dbReference type="KEGG" id="bcac:CGC64_00420"/>
<protein>
    <submittedName>
        <fullName evidence="15">TonB-dependent receptor</fullName>
    </submittedName>
</protein>
<dbReference type="EMBL" id="VVYP01000009">
    <property type="protein sequence ID" value="KAA5463777.1"/>
    <property type="molecule type" value="Genomic_DNA"/>
</dbReference>
<dbReference type="Proteomes" id="UP000283512">
    <property type="component" value="Unassembled WGS sequence"/>
</dbReference>
<name>A0A414YHZ0_9BACE</name>
<dbReference type="SUPFAM" id="SSF56935">
    <property type="entry name" value="Porins"/>
    <property type="match status" value="1"/>
</dbReference>
<reference evidence="19 20" key="2">
    <citation type="journal article" date="2019" name="Nat. Med.">
        <title>A library of human gut bacterial isolates paired with longitudinal multiomics data enables mechanistic microbiome research.</title>
        <authorList>
            <person name="Poyet M."/>
            <person name="Groussin M."/>
            <person name="Gibbons S.M."/>
            <person name="Avila-Pacheco J."/>
            <person name="Jiang X."/>
            <person name="Kearney S.M."/>
            <person name="Perrotta A.R."/>
            <person name="Berdy B."/>
            <person name="Zhao S."/>
            <person name="Lieberman T.D."/>
            <person name="Swanson P.K."/>
            <person name="Smith M."/>
            <person name="Roesemann S."/>
            <person name="Alexander J.E."/>
            <person name="Rich S.A."/>
            <person name="Livny J."/>
            <person name="Vlamakis H."/>
            <person name="Clish C."/>
            <person name="Bullock K."/>
            <person name="Deik A."/>
            <person name="Scott J."/>
            <person name="Pierce K.A."/>
            <person name="Xavier R.J."/>
            <person name="Alm E.J."/>
        </authorList>
    </citation>
    <scope>NUCLEOTIDE SEQUENCE [LARGE SCALE GENOMIC DNA]</scope>
    <source>
        <strain evidence="12 19">BIOML-A19</strain>
        <strain evidence="11 20">BIOML-A25</strain>
        <strain evidence="10 21">BIOML-A31</strain>
    </source>
</reference>
<dbReference type="EMBL" id="VVYD01000013">
    <property type="protein sequence ID" value="KAA5497340.1"/>
    <property type="molecule type" value="Genomic_DNA"/>
</dbReference>
<keyword evidence="15" id="KW-0675">Receptor</keyword>
<dbReference type="InterPro" id="IPR023996">
    <property type="entry name" value="TonB-dep_OMP_SusC/RagA"/>
</dbReference>
<evidence type="ECO:0000256" key="3">
    <source>
        <dbReference type="ARBA" id="ARBA00022452"/>
    </source>
</evidence>
<dbReference type="GO" id="GO:0009279">
    <property type="term" value="C:cell outer membrane"/>
    <property type="evidence" value="ECO:0007669"/>
    <property type="project" value="UniProtKB-SubCell"/>
</dbReference>
<dbReference type="Gene3D" id="2.170.130.10">
    <property type="entry name" value="TonB-dependent receptor, plug domain"/>
    <property type="match status" value="1"/>
</dbReference>
<keyword evidence="4 7" id="KW-0812">Transmembrane</keyword>
<evidence type="ECO:0000256" key="5">
    <source>
        <dbReference type="ARBA" id="ARBA00023136"/>
    </source>
</evidence>
<evidence type="ECO:0000259" key="9">
    <source>
        <dbReference type="Pfam" id="PF07715"/>
    </source>
</evidence>
<gene>
    <name evidence="15" type="ORF">DW190_19470</name>
    <name evidence="13" type="ORF">DWY26_16775</name>
    <name evidence="14" type="ORF">DXA49_20740</name>
    <name evidence="12" type="ORF">F2Y31_14430</name>
    <name evidence="10" type="ORF">F2Y36_09255</name>
    <name evidence="11" type="ORF">F2Y39_17000</name>
</gene>